<feature type="region of interest" description="Disordered" evidence="1">
    <location>
        <begin position="27"/>
        <end position="46"/>
    </location>
</feature>
<proteinExistence type="predicted"/>
<accession>A0A0C2D9F9</accession>
<dbReference type="SUPFAM" id="SSF50998">
    <property type="entry name" value="Quinoprotein alcohol dehydrogenase-like"/>
    <property type="match status" value="1"/>
</dbReference>
<evidence type="ECO:0000256" key="2">
    <source>
        <dbReference type="SAM" id="SignalP"/>
    </source>
</evidence>
<evidence type="ECO:0000313" key="3">
    <source>
        <dbReference type="EMBL" id="KIG18220.1"/>
    </source>
</evidence>
<evidence type="ECO:0000313" key="4">
    <source>
        <dbReference type="Proteomes" id="UP000031599"/>
    </source>
</evidence>
<sequence length="418" mass="43425">MTCLRYAPRPLSLLAAITLLTACPGSDGDDAGDGAEDTEDTEDTGEAQVCVDPGSELLANAKPARVPLPGASVFTCTNGWGTDAPQKDSKWTRQVGEAIGEFGFAPVALAAHPDGGVVVAANAVFARYDADGEPIWEAEQATTMQSQTYVVAEPAGTIVLATYDWNTDDIDVVRYDANGTEIGPIAIPWNSPYPNIWGLRTFGQDLVIGGFDEDASGSYEQTLLRLDPAGEVVLRKSTNQANGQVLAVNDAGTAVFGSFPGFLVSLDNGAVLGNLSPSAGGPNMIVGAGDDFYMAGNAAGDLTVGRYAGSGSEQWLQTYDRATVNDQGRAIAAGGGEIVVVGMTNLLDSSNSYWFGTQPIVIGVDADGNAVWSDRISAHGDASAVAIGSAGEVYVAGIAESDGPTTDQPSLLQWLRRY</sequence>
<reference evidence="3 4" key="1">
    <citation type="submission" date="2014-12" db="EMBL/GenBank/DDBJ databases">
        <title>Genome assembly of Enhygromyxa salina DSM 15201.</title>
        <authorList>
            <person name="Sharma G."/>
            <person name="Subramanian S."/>
        </authorList>
    </citation>
    <scope>NUCLEOTIDE SEQUENCE [LARGE SCALE GENOMIC DNA]</scope>
    <source>
        <strain evidence="3 4">DSM 15201</strain>
    </source>
</reference>
<protein>
    <recommendedName>
        <fullName evidence="5">Beta-propeller repeat protein</fullName>
    </recommendedName>
</protein>
<organism evidence="3 4">
    <name type="scientific">Enhygromyxa salina</name>
    <dbReference type="NCBI Taxonomy" id="215803"/>
    <lineage>
        <taxon>Bacteria</taxon>
        <taxon>Pseudomonadati</taxon>
        <taxon>Myxococcota</taxon>
        <taxon>Polyangia</taxon>
        <taxon>Nannocystales</taxon>
        <taxon>Nannocystaceae</taxon>
        <taxon>Enhygromyxa</taxon>
    </lineage>
</organism>
<dbReference type="RefSeq" id="WP_146658230.1">
    <property type="nucleotide sequence ID" value="NZ_JMCC02000014.1"/>
</dbReference>
<gene>
    <name evidence="3" type="ORF">DB30_01724</name>
</gene>
<dbReference type="PANTHER" id="PTHR42754">
    <property type="entry name" value="ENDOGLUCANASE"/>
    <property type="match status" value="1"/>
</dbReference>
<dbReference type="PROSITE" id="PS51257">
    <property type="entry name" value="PROKAR_LIPOPROTEIN"/>
    <property type="match status" value="1"/>
</dbReference>
<feature type="compositionally biased region" description="Acidic residues" evidence="1">
    <location>
        <begin position="27"/>
        <end position="45"/>
    </location>
</feature>
<evidence type="ECO:0008006" key="5">
    <source>
        <dbReference type="Google" id="ProtNLM"/>
    </source>
</evidence>
<dbReference type="EMBL" id="JMCC02000014">
    <property type="protein sequence ID" value="KIG18220.1"/>
    <property type="molecule type" value="Genomic_DNA"/>
</dbReference>
<dbReference type="PANTHER" id="PTHR42754:SF1">
    <property type="entry name" value="LIPOPROTEIN"/>
    <property type="match status" value="1"/>
</dbReference>
<feature type="chain" id="PRO_5002147720" description="Beta-propeller repeat protein" evidence="2">
    <location>
        <begin position="23"/>
        <end position="418"/>
    </location>
</feature>
<dbReference type="AlphaFoldDB" id="A0A0C2D9F9"/>
<dbReference type="Proteomes" id="UP000031599">
    <property type="component" value="Unassembled WGS sequence"/>
</dbReference>
<feature type="signal peptide" evidence="2">
    <location>
        <begin position="1"/>
        <end position="22"/>
    </location>
</feature>
<name>A0A0C2D9F9_9BACT</name>
<keyword evidence="2" id="KW-0732">Signal</keyword>
<dbReference type="InterPro" id="IPR011047">
    <property type="entry name" value="Quinoprotein_ADH-like_sf"/>
</dbReference>
<comment type="caution">
    <text evidence="3">The sequence shown here is derived from an EMBL/GenBank/DDBJ whole genome shotgun (WGS) entry which is preliminary data.</text>
</comment>
<evidence type="ECO:0000256" key="1">
    <source>
        <dbReference type="SAM" id="MobiDB-lite"/>
    </source>
</evidence>